<comment type="caution">
    <text evidence="3">The sequence shown here is derived from an EMBL/GenBank/DDBJ whole genome shotgun (WGS) entry which is preliminary data.</text>
</comment>
<dbReference type="Pfam" id="PF06938">
    <property type="entry name" value="DUF1285_N"/>
    <property type="match status" value="1"/>
</dbReference>
<dbReference type="InterPro" id="IPR048342">
    <property type="entry name" value="DUF1285_C"/>
</dbReference>
<keyword evidence="4" id="KW-1185">Reference proteome</keyword>
<dbReference type="InterPro" id="IPR048341">
    <property type="entry name" value="DUF1285_N"/>
</dbReference>
<proteinExistence type="predicted"/>
<feature type="domain" description="DUF1285" evidence="2">
    <location>
        <begin position="94"/>
        <end position="183"/>
    </location>
</feature>
<dbReference type="PIRSF" id="PIRSF029557">
    <property type="entry name" value="UCP029557"/>
    <property type="match status" value="1"/>
</dbReference>
<sequence length="191" mass="21264">MSGQKTVTPSATSLAEAVKATNSRGLPPVEQWNPPFCGDLDMEIHRDGTWFYEGTPIGRPALVKLFASILIREGEDYFLVTPVEKVGIRVDDAPFVAVDFEVTGSGQDQQLTFTTNLDDVATADNDFPLRFERDTATGEPSPYVRIRRNLEALIDRKSFYRLVDLGVHHDGWFGVWSGGRFFGIIPSKDLP</sequence>
<dbReference type="AlphaFoldDB" id="A0A073IJK2"/>
<reference evidence="3 4" key="1">
    <citation type="submission" date="2014-01" db="EMBL/GenBank/DDBJ databases">
        <title>Sulfitobacter donghicola JCM 14565 Genome Sequencing.</title>
        <authorList>
            <person name="Lai Q."/>
            <person name="Hong Z."/>
        </authorList>
    </citation>
    <scope>NUCLEOTIDE SEQUENCE [LARGE SCALE GENOMIC DNA]</scope>
    <source>
        <strain evidence="3 4">JCM 14565</strain>
    </source>
</reference>
<dbReference type="EMBL" id="JAMC01000001">
    <property type="protein sequence ID" value="KEJ90488.1"/>
    <property type="molecule type" value="Genomic_DNA"/>
</dbReference>
<dbReference type="Gene3D" id="2.30.270.10">
    <property type="entry name" value="duf1285 protein"/>
    <property type="match status" value="1"/>
</dbReference>
<evidence type="ECO:0000259" key="1">
    <source>
        <dbReference type="Pfam" id="PF06938"/>
    </source>
</evidence>
<protein>
    <recommendedName>
        <fullName evidence="5">Proteophosphoglycan</fullName>
    </recommendedName>
</protein>
<dbReference type="OrthoDB" id="3078366at2"/>
<dbReference type="Pfam" id="PF21028">
    <property type="entry name" value="DUF1285_C"/>
    <property type="match status" value="1"/>
</dbReference>
<gene>
    <name evidence="3" type="ORF">DSW25_00805</name>
</gene>
<dbReference type="RefSeq" id="WP_025058860.1">
    <property type="nucleotide sequence ID" value="NZ_JAMC01000001.1"/>
</dbReference>
<evidence type="ECO:0000313" key="3">
    <source>
        <dbReference type="EMBL" id="KEJ90488.1"/>
    </source>
</evidence>
<organism evidence="3 4">
    <name type="scientific">Sulfitobacter donghicola DSW-25 = KCTC 12864 = JCM 14565</name>
    <dbReference type="NCBI Taxonomy" id="1300350"/>
    <lineage>
        <taxon>Bacteria</taxon>
        <taxon>Pseudomonadati</taxon>
        <taxon>Pseudomonadota</taxon>
        <taxon>Alphaproteobacteria</taxon>
        <taxon>Rhodobacterales</taxon>
        <taxon>Roseobacteraceae</taxon>
        <taxon>Sulfitobacter</taxon>
    </lineage>
</organism>
<dbReference type="STRING" id="1300350.Z948_1450"/>
<dbReference type="eggNOG" id="COG3816">
    <property type="taxonomic scope" value="Bacteria"/>
</dbReference>
<dbReference type="InterPro" id="IPR023361">
    <property type="entry name" value="DUF1285_beta_roll_sf"/>
</dbReference>
<dbReference type="Proteomes" id="UP000027734">
    <property type="component" value="Unassembled WGS sequence"/>
</dbReference>
<dbReference type="Gene3D" id="3.10.540.10">
    <property type="entry name" value="duf1285 like domain"/>
    <property type="match status" value="1"/>
</dbReference>
<evidence type="ECO:0000313" key="4">
    <source>
        <dbReference type="Proteomes" id="UP000027734"/>
    </source>
</evidence>
<name>A0A073IJK2_9RHOB</name>
<feature type="domain" description="DUF1285" evidence="1">
    <location>
        <begin position="27"/>
        <end position="93"/>
    </location>
</feature>
<evidence type="ECO:0000259" key="2">
    <source>
        <dbReference type="Pfam" id="PF21028"/>
    </source>
</evidence>
<dbReference type="InterPro" id="IPR010707">
    <property type="entry name" value="DUF1285"/>
</dbReference>
<accession>A0A073IJK2</accession>
<evidence type="ECO:0008006" key="5">
    <source>
        <dbReference type="Google" id="ProtNLM"/>
    </source>
</evidence>
<dbReference type="Gene3D" id="2.20.70.10">
    <property type="match status" value="1"/>
</dbReference>